<sequence length="101" mass="11375">AAARTNAQIMEALATLTNIVARDNQPGREGDMRLERFMNQKPPTFTGGYNPDGAYKWLEVLEIIFEAMERSEEGKTTLGAYVLREEANVWWKNAKQRLGAG</sequence>
<comment type="caution">
    <text evidence="1">The sequence shown here is derived from an EMBL/GenBank/DDBJ whole genome shotgun (WGS) entry which is preliminary data.</text>
</comment>
<feature type="non-terminal residue" evidence="1">
    <location>
        <position position="101"/>
    </location>
</feature>
<keyword evidence="2" id="KW-1185">Reference proteome</keyword>
<feature type="non-terminal residue" evidence="1">
    <location>
        <position position="1"/>
    </location>
</feature>
<name>A0A392SLP0_9FABA</name>
<dbReference type="AlphaFoldDB" id="A0A392SLP0"/>
<reference evidence="1 2" key="1">
    <citation type="journal article" date="2018" name="Front. Plant Sci.">
        <title>Red Clover (Trifolium pratense) and Zigzag Clover (T. medium) - A Picture of Genomic Similarities and Differences.</title>
        <authorList>
            <person name="Dluhosova J."/>
            <person name="Istvanek J."/>
            <person name="Nedelnik J."/>
            <person name="Repkova J."/>
        </authorList>
    </citation>
    <scope>NUCLEOTIDE SEQUENCE [LARGE SCALE GENOMIC DNA]</scope>
    <source>
        <strain evidence="2">cv. 10/8</strain>
        <tissue evidence="1">Leaf</tissue>
    </source>
</reference>
<accession>A0A392SLP0</accession>
<protein>
    <recommendedName>
        <fullName evidence="3">Cellular nucleic acid-binding protein</fullName>
    </recommendedName>
</protein>
<dbReference type="EMBL" id="LXQA010406909">
    <property type="protein sequence ID" value="MCI49793.1"/>
    <property type="molecule type" value="Genomic_DNA"/>
</dbReference>
<dbReference type="Proteomes" id="UP000265520">
    <property type="component" value="Unassembled WGS sequence"/>
</dbReference>
<organism evidence="1 2">
    <name type="scientific">Trifolium medium</name>
    <dbReference type="NCBI Taxonomy" id="97028"/>
    <lineage>
        <taxon>Eukaryota</taxon>
        <taxon>Viridiplantae</taxon>
        <taxon>Streptophyta</taxon>
        <taxon>Embryophyta</taxon>
        <taxon>Tracheophyta</taxon>
        <taxon>Spermatophyta</taxon>
        <taxon>Magnoliopsida</taxon>
        <taxon>eudicotyledons</taxon>
        <taxon>Gunneridae</taxon>
        <taxon>Pentapetalae</taxon>
        <taxon>rosids</taxon>
        <taxon>fabids</taxon>
        <taxon>Fabales</taxon>
        <taxon>Fabaceae</taxon>
        <taxon>Papilionoideae</taxon>
        <taxon>50 kb inversion clade</taxon>
        <taxon>NPAAA clade</taxon>
        <taxon>Hologalegina</taxon>
        <taxon>IRL clade</taxon>
        <taxon>Trifolieae</taxon>
        <taxon>Trifolium</taxon>
    </lineage>
</organism>
<evidence type="ECO:0000313" key="2">
    <source>
        <dbReference type="Proteomes" id="UP000265520"/>
    </source>
</evidence>
<evidence type="ECO:0000313" key="1">
    <source>
        <dbReference type="EMBL" id="MCI49793.1"/>
    </source>
</evidence>
<proteinExistence type="predicted"/>
<evidence type="ECO:0008006" key="3">
    <source>
        <dbReference type="Google" id="ProtNLM"/>
    </source>
</evidence>